<dbReference type="Proteomes" id="UP000230886">
    <property type="component" value="Unassembled WGS sequence"/>
</dbReference>
<evidence type="ECO:0000313" key="3">
    <source>
        <dbReference type="Proteomes" id="UP000230886"/>
    </source>
</evidence>
<gene>
    <name evidence="2" type="ORF">CHR55_32375</name>
</gene>
<evidence type="ECO:0000256" key="1">
    <source>
        <dbReference type="SAM" id="MobiDB-lite"/>
    </source>
</evidence>
<comment type="caution">
    <text evidence="2">The sequence shown here is derived from an EMBL/GenBank/DDBJ whole genome shotgun (WGS) entry which is preliminary data.</text>
</comment>
<evidence type="ECO:0000313" key="2">
    <source>
        <dbReference type="EMBL" id="PCK22422.1"/>
    </source>
</evidence>
<name>A0A2A5IZ76_RHOSG</name>
<dbReference type="EMBL" id="NOVD01000071">
    <property type="protein sequence ID" value="PCK22422.1"/>
    <property type="molecule type" value="Genomic_DNA"/>
</dbReference>
<dbReference type="AlphaFoldDB" id="A0A2A5IZ76"/>
<accession>A0A2A5IZ76</accession>
<feature type="compositionally biased region" description="Polar residues" evidence="1">
    <location>
        <begin position="1"/>
        <end position="13"/>
    </location>
</feature>
<protein>
    <submittedName>
        <fullName evidence="2">Uncharacterized protein</fullName>
    </submittedName>
</protein>
<organism evidence="2 3">
    <name type="scientific">Rhodococcus qingshengii</name>
    <dbReference type="NCBI Taxonomy" id="334542"/>
    <lineage>
        <taxon>Bacteria</taxon>
        <taxon>Bacillati</taxon>
        <taxon>Actinomycetota</taxon>
        <taxon>Actinomycetes</taxon>
        <taxon>Mycobacteriales</taxon>
        <taxon>Nocardiaceae</taxon>
        <taxon>Rhodococcus</taxon>
        <taxon>Rhodococcus erythropolis group</taxon>
    </lineage>
</organism>
<sequence>MLLSATHRQSTRLQRNDDDVRHTADPRASVMVFHYQGDQNWFSERIMAAWGNRLIAAEGTGLVRGAQAELRAAAIRFCVGIPRP</sequence>
<proteinExistence type="predicted"/>
<feature type="region of interest" description="Disordered" evidence="1">
    <location>
        <begin position="1"/>
        <end position="22"/>
    </location>
</feature>
<reference evidence="2 3" key="1">
    <citation type="submission" date="2017-07" db="EMBL/GenBank/DDBJ databases">
        <title>Draft sequence of Rhodococcus enclensis 23b-28.</title>
        <authorList>
            <person name="Besaury L."/>
            <person name="Sancelme M."/>
            <person name="Amato P."/>
            <person name="Lallement A."/>
            <person name="Delort A.-M."/>
        </authorList>
    </citation>
    <scope>NUCLEOTIDE SEQUENCE [LARGE SCALE GENOMIC DNA]</scope>
    <source>
        <strain evidence="2 3">23b-28</strain>
    </source>
</reference>